<dbReference type="AlphaFoldDB" id="A0AAV1GKE0"/>
<dbReference type="Proteomes" id="UP001178508">
    <property type="component" value="Chromosome 15"/>
</dbReference>
<dbReference type="EMBL" id="OY660878">
    <property type="protein sequence ID" value="CAJ1073661.1"/>
    <property type="molecule type" value="Genomic_DNA"/>
</dbReference>
<evidence type="ECO:0000313" key="3">
    <source>
        <dbReference type="Proteomes" id="UP001178508"/>
    </source>
</evidence>
<gene>
    <name evidence="2" type="ORF">XNOV1_A025151</name>
</gene>
<reference evidence="2" key="1">
    <citation type="submission" date="2023-08" db="EMBL/GenBank/DDBJ databases">
        <authorList>
            <person name="Alioto T."/>
            <person name="Alioto T."/>
            <person name="Gomez Garrido J."/>
        </authorList>
    </citation>
    <scope>NUCLEOTIDE SEQUENCE</scope>
</reference>
<sequence>MRQELSIFAKRFSQSLSVKLHRSHRQQQRRRHRRGFNEMPRAISMYAREGQQMQQHVQSPGTTPLPSTRPSSEFHQRSGTGPKPRPPPVGRAGWVTHVVNHLYYGL</sequence>
<accession>A0AAV1GKE0</accession>
<evidence type="ECO:0000313" key="2">
    <source>
        <dbReference type="EMBL" id="CAJ1073661.1"/>
    </source>
</evidence>
<organism evidence="2 3">
    <name type="scientific">Xyrichtys novacula</name>
    <name type="common">Pearly razorfish</name>
    <name type="synonym">Hemipteronotus novacula</name>
    <dbReference type="NCBI Taxonomy" id="13765"/>
    <lineage>
        <taxon>Eukaryota</taxon>
        <taxon>Metazoa</taxon>
        <taxon>Chordata</taxon>
        <taxon>Craniata</taxon>
        <taxon>Vertebrata</taxon>
        <taxon>Euteleostomi</taxon>
        <taxon>Actinopterygii</taxon>
        <taxon>Neopterygii</taxon>
        <taxon>Teleostei</taxon>
        <taxon>Neoteleostei</taxon>
        <taxon>Acanthomorphata</taxon>
        <taxon>Eupercaria</taxon>
        <taxon>Labriformes</taxon>
        <taxon>Labridae</taxon>
        <taxon>Xyrichtys</taxon>
    </lineage>
</organism>
<proteinExistence type="predicted"/>
<name>A0AAV1GKE0_XYRNO</name>
<feature type="compositionally biased region" description="Polar residues" evidence="1">
    <location>
        <begin position="51"/>
        <end position="79"/>
    </location>
</feature>
<feature type="compositionally biased region" description="Basic residues" evidence="1">
    <location>
        <begin position="19"/>
        <end position="34"/>
    </location>
</feature>
<protein>
    <submittedName>
        <fullName evidence="2">Uncharacterized protein</fullName>
    </submittedName>
</protein>
<evidence type="ECO:0000256" key="1">
    <source>
        <dbReference type="SAM" id="MobiDB-lite"/>
    </source>
</evidence>
<feature type="region of interest" description="Disordered" evidence="1">
    <location>
        <begin position="18"/>
        <end position="92"/>
    </location>
</feature>
<keyword evidence="3" id="KW-1185">Reference proteome</keyword>